<dbReference type="EMBL" id="BKCP01012736">
    <property type="protein sequence ID" value="GER56522.1"/>
    <property type="molecule type" value="Genomic_DNA"/>
</dbReference>
<keyword evidence="3" id="KW-1185">Reference proteome</keyword>
<gene>
    <name evidence="2" type="ORF">STAS_34250</name>
</gene>
<dbReference type="AlphaFoldDB" id="A0A5A7RH56"/>
<sequence>MGSKSTIQQIKPNTSATAPRTEQHPQESITRAFSLILFPSQLIPKCQKGTDTPDTFRSTRICPQPTSSPDTETLQHSKGKEMVLSVIEVPEISKEDSTTFMKWLGYNFTWANNRADEELSDRAFSSVD</sequence>
<feature type="region of interest" description="Disordered" evidence="1">
    <location>
        <begin position="47"/>
        <end position="78"/>
    </location>
</feature>
<reference evidence="3" key="1">
    <citation type="journal article" date="2019" name="Curr. Biol.">
        <title>Genome Sequence of Striga asiatica Provides Insight into the Evolution of Plant Parasitism.</title>
        <authorList>
            <person name="Yoshida S."/>
            <person name="Kim S."/>
            <person name="Wafula E.K."/>
            <person name="Tanskanen J."/>
            <person name="Kim Y.M."/>
            <person name="Honaas L."/>
            <person name="Yang Z."/>
            <person name="Spallek T."/>
            <person name="Conn C.E."/>
            <person name="Ichihashi Y."/>
            <person name="Cheong K."/>
            <person name="Cui S."/>
            <person name="Der J.P."/>
            <person name="Gundlach H."/>
            <person name="Jiao Y."/>
            <person name="Hori C."/>
            <person name="Ishida J.K."/>
            <person name="Kasahara H."/>
            <person name="Kiba T."/>
            <person name="Kim M.S."/>
            <person name="Koo N."/>
            <person name="Laohavisit A."/>
            <person name="Lee Y.H."/>
            <person name="Lumba S."/>
            <person name="McCourt P."/>
            <person name="Mortimer J.C."/>
            <person name="Mutuku J.M."/>
            <person name="Nomura T."/>
            <person name="Sasaki-Sekimoto Y."/>
            <person name="Seto Y."/>
            <person name="Wang Y."/>
            <person name="Wakatake T."/>
            <person name="Sakakibara H."/>
            <person name="Demura T."/>
            <person name="Yamaguchi S."/>
            <person name="Yoneyama K."/>
            <person name="Manabe R.I."/>
            <person name="Nelson D.C."/>
            <person name="Schulman A.H."/>
            <person name="Timko M.P."/>
            <person name="dePamphilis C.W."/>
            <person name="Choi D."/>
            <person name="Shirasu K."/>
        </authorList>
    </citation>
    <scope>NUCLEOTIDE SEQUENCE [LARGE SCALE GENOMIC DNA]</scope>
    <source>
        <strain evidence="3">cv. UVA1</strain>
    </source>
</reference>
<proteinExistence type="predicted"/>
<comment type="caution">
    <text evidence="2">The sequence shown here is derived from an EMBL/GenBank/DDBJ whole genome shotgun (WGS) entry which is preliminary data.</text>
</comment>
<feature type="region of interest" description="Disordered" evidence="1">
    <location>
        <begin position="1"/>
        <end position="26"/>
    </location>
</feature>
<protein>
    <submittedName>
        <fullName evidence="2">Nitrilase 3</fullName>
    </submittedName>
</protein>
<accession>A0A5A7RH56</accession>
<organism evidence="2 3">
    <name type="scientific">Striga asiatica</name>
    <name type="common">Asiatic witchweed</name>
    <name type="synonym">Buchnera asiatica</name>
    <dbReference type="NCBI Taxonomy" id="4170"/>
    <lineage>
        <taxon>Eukaryota</taxon>
        <taxon>Viridiplantae</taxon>
        <taxon>Streptophyta</taxon>
        <taxon>Embryophyta</taxon>
        <taxon>Tracheophyta</taxon>
        <taxon>Spermatophyta</taxon>
        <taxon>Magnoliopsida</taxon>
        <taxon>eudicotyledons</taxon>
        <taxon>Gunneridae</taxon>
        <taxon>Pentapetalae</taxon>
        <taxon>asterids</taxon>
        <taxon>lamiids</taxon>
        <taxon>Lamiales</taxon>
        <taxon>Orobanchaceae</taxon>
        <taxon>Buchnereae</taxon>
        <taxon>Striga</taxon>
    </lineage>
</organism>
<name>A0A5A7RH56_STRAF</name>
<evidence type="ECO:0000313" key="2">
    <source>
        <dbReference type="EMBL" id="GER56522.1"/>
    </source>
</evidence>
<feature type="compositionally biased region" description="Polar residues" evidence="1">
    <location>
        <begin position="49"/>
        <end position="58"/>
    </location>
</feature>
<evidence type="ECO:0000256" key="1">
    <source>
        <dbReference type="SAM" id="MobiDB-lite"/>
    </source>
</evidence>
<dbReference type="Proteomes" id="UP000325081">
    <property type="component" value="Unassembled WGS sequence"/>
</dbReference>
<evidence type="ECO:0000313" key="3">
    <source>
        <dbReference type="Proteomes" id="UP000325081"/>
    </source>
</evidence>